<dbReference type="SUPFAM" id="SSF48452">
    <property type="entry name" value="TPR-like"/>
    <property type="match status" value="1"/>
</dbReference>
<evidence type="ECO:0000256" key="5">
    <source>
        <dbReference type="PROSITE-ProRule" id="PRU00560"/>
    </source>
</evidence>
<dbReference type="Proteomes" id="UP000583929">
    <property type="component" value="Unassembled WGS sequence"/>
</dbReference>
<keyword evidence="1 5" id="KW-0547">Nucleotide-binding</keyword>
<keyword evidence="4 5" id="KW-0067">ATP-binding</keyword>
<protein>
    <recommendedName>
        <fullName evidence="6">UvrD-like helicase ATP-binding domain-containing protein</fullName>
    </recommendedName>
</protein>
<evidence type="ECO:0000256" key="4">
    <source>
        <dbReference type="ARBA" id="ARBA00022840"/>
    </source>
</evidence>
<reference evidence="7 8" key="1">
    <citation type="journal article" date="2020" name="bioRxiv">
        <title>Sequence and annotation of 42 cannabis genomes reveals extensive copy number variation in cannabinoid synthesis and pathogen resistance genes.</title>
        <authorList>
            <person name="Mckernan K.J."/>
            <person name="Helbert Y."/>
            <person name="Kane L.T."/>
            <person name="Ebling H."/>
            <person name="Zhang L."/>
            <person name="Liu B."/>
            <person name="Eaton Z."/>
            <person name="Mclaughlin S."/>
            <person name="Kingan S."/>
            <person name="Baybayan P."/>
            <person name="Concepcion G."/>
            <person name="Jordan M."/>
            <person name="Riva A."/>
            <person name="Barbazuk W."/>
            <person name="Harkins T."/>
        </authorList>
    </citation>
    <scope>NUCLEOTIDE SEQUENCE [LARGE SCALE GENOMIC DNA]</scope>
    <source>
        <strain evidence="8">cv. Jamaican Lion 4</strain>
        <tissue evidence="7">Leaf</tissue>
    </source>
</reference>
<evidence type="ECO:0000259" key="6">
    <source>
        <dbReference type="PROSITE" id="PS51198"/>
    </source>
</evidence>
<dbReference type="PROSITE" id="PS51198">
    <property type="entry name" value="UVRD_HELICASE_ATP_BIND"/>
    <property type="match status" value="2"/>
</dbReference>
<accession>A0A7J6GAZ0</accession>
<dbReference type="GO" id="GO:0016787">
    <property type="term" value="F:hydrolase activity"/>
    <property type="evidence" value="ECO:0007669"/>
    <property type="project" value="UniProtKB-UniRule"/>
</dbReference>
<feature type="binding site" evidence="5">
    <location>
        <begin position="3855"/>
        <end position="3862"/>
    </location>
    <ligand>
        <name>ATP</name>
        <dbReference type="ChEBI" id="CHEBI:30616"/>
    </ligand>
</feature>
<evidence type="ECO:0000256" key="1">
    <source>
        <dbReference type="ARBA" id="ARBA00022741"/>
    </source>
</evidence>
<evidence type="ECO:0000256" key="3">
    <source>
        <dbReference type="ARBA" id="ARBA00022806"/>
    </source>
</evidence>
<feature type="domain" description="UvrD-like helicase ATP-binding" evidence="6">
    <location>
        <begin position="413"/>
        <end position="788"/>
    </location>
</feature>
<dbReference type="PANTHER" id="PTHR21529:SF4">
    <property type="entry name" value="TPR AND ANKYRIN REPEAT-CONTAINING PROTEIN 1"/>
    <property type="match status" value="1"/>
</dbReference>
<dbReference type="Pfam" id="PF13087">
    <property type="entry name" value="AAA_12"/>
    <property type="match status" value="1"/>
</dbReference>
<dbReference type="InterPro" id="IPR039904">
    <property type="entry name" value="TRANK1"/>
</dbReference>
<evidence type="ECO:0000256" key="2">
    <source>
        <dbReference type="ARBA" id="ARBA00022801"/>
    </source>
</evidence>
<comment type="caution">
    <text evidence="7">The sequence shown here is derived from an EMBL/GenBank/DDBJ whole genome shotgun (WGS) entry which is preliminary data.</text>
</comment>
<dbReference type="PANTHER" id="PTHR21529">
    <property type="entry name" value="MAMMARY TURMOR VIRUS RECEPTOR HOMOLOG 1, 2 MTVR1, 2"/>
    <property type="match status" value="1"/>
</dbReference>
<sequence length="5110" mass="590829">MEAAVAVGECINKLVETSRYNNMNFKDSRMSLFGPYSLINISSGKEEMDDVKYGWKNIVEVALVIRIVHNLYKEWKCLRQQLNVTIVSTYTAQVVEIKEKLGEKYSNFDGFIVRVIDIIELLEGEKADVIVLSTVRSNSEGSIGLLSNLERVKSVFTSARDCLWILGDERTLCRGTSSIWKSIIRDAKARKCFFNVEEHEELGKFVVKVKKELDELNEMLNPDSFLFRNSKWKKKSLVMNFLLRLANGWRPKSSVSITCVESKQCLKQYKVKDFHVICSIDIENERYRYVQVLKVWDVLPLVDVPELVKHLDTVFLRYTADDLDRCKIRYVKGDLEVPMSWETSHDNVFYEKHNFIEEGIRLTTENSDHSRSRKSLKDFKMSESLQLMKFYPLSYDMVRHLVSGFSGTEMVLPFELTNQEMEVVHFDRTSFILGRSGTGKTTVLIRKLFHKEQLYHLASEGFHKLDSCNEKVKEDSECSEETEETFLHQIFVTANPILSGAVKEHVEGLKRFSCGGKSAEDSFSDSDVPDSFEGLNRCLFPLVVSYHKFLMMLDGTLGNSFFDRFPEATRGATSLAWENFIRMKEVNFEKFEQSYWPILNRKITKSLPSSAVFAEIMSCIKGGLHTSICHHGNLSREDYISLSQSRVSNLDGETRECVYDIFIHYERKKKMNGEYDLADLVTDLHRRLGEGNYEAIEFDFVYIDEVQDLTMKEISLFKYICRNVNHGFVFCGDTAQTIAKGSDFRFEDIRHLFYEEFILKSRSGKSFGRGEKGLMTDLFHLNKNFRTHAGILKLAQSVVNLLYYFFPDSIDVLSPEISHIMGETPSLLVQSFSDETIFSSMFSNAADLGKKLVGFGHDQVVLVRDDSVKEILESAGTEAIIMTISESKGLEFQDVLLYNFVSSSPLEDWRVIEKYMKDKHFLDRKSSSSSPSFDVATHRLLCSELKQLYVAITRTKRRLLFYENGDCDGFSNPIYNYWEKLCLVQYQTLDHSFVEKIQEHSTKEEWICFVFMQYFIKKKYKAAKECFRKAGETLLEQQAEAFFLRASAQNICSYDFDRAKKYLHKAAVIFKSIGMFEQAVQCFYDSKNYEMAGLFIKGLDYLDKWKAYATLNNDMERQEREIKTIEMKILTGAAHDYKRHGDKTLMMKCVKAFHSKDSMCTFLRTEGFLEELLKLETEWDNFVKASKVAEMLGETLHAVDLLERAEHFEEASMLIMSHVLANSIWIPSNEGWPIKNFPGKEKLLDKAISLAKNECRHFFELVCRQRDILADEKVALPLPELQQLLRYFESHQNVAGVILCGRKILDHIFGLHAQSFLWKNEILETLVFVWNSWKGNIEKIIDHLNHVESHDEHGKFCLSYFGVVVSRCYGIKEDMYLLLNPDAIWAKKIIYKHRHQQGELVFCRDEQFSYAAKFYWSKEVNSVGEKVLKILKDVWKDETFPLYCRTFALTLMNGFKDPLVEPEFLHDKTHDEVSQYLIKLSTNIMETVFPLDWIKPVTLEMINLRETQKFSIVLRDIVCKTISSLSPLTYQVIGNLVMTIVGGSQRLSDEFRKRISSRCDHVPLWKSFFESYGKVTLNSQIRKVYKALKHTYYADSLGESDYISPSTFVYIFERFLIMVFYLKGFFFSIKSSVIEWLIHQGWKKHELAMLVSDNEWQQMFGGILDIMGAIVFELLCNEGDFKTWIKNSELSLACHPLLVLRLFVALCLLYVNTGNYHEMLVELLGREDITCLLPPEFYNVIRNILKQANNLDDNVGVLAEALQKIGNPLVIVDSGKCCTNSKVEGAMIRLRETEDVKSLLEDVIFRSTSMNMNTEFTYKQVGNVAMMVTSCYGKLHDETYRQISLSFVNYPFWKSWIESFQKIGFESSQVSLVQKFYKALEQTYYADSFGESHYVSPSCFMYIVERLLILIFQFKGCFFSIKSSLLECLINQEWNMNASHISEDDWQNKFGGTLDTIAAIVAELLYNKGDLMRWFKGSNDLSKACNQELVLRLFVALCLLCVNCGKYYESLFELLGMSDIACLLPNQFYAIQNLKPGNFDENICVLAQAFERIGNPLVVVSSGTHFIESKLPASTIFVDLELHKGRDDLIRIMDLEVPMSWETSHDNVFYEKHNFIKEGIRLTTENSDHSRSRKSLKDFKMSESLQLMKFYPLSYDMVRHLVSGFSGTEMVLPFELTNQEMEVVHFDRTSFILGRSGTGKTTVLIRKLFHKEQKIVNVLKKPRIPYWPILNRKITKSLPSSVVFAEIMSCIKGGLHTSICHDGNLSREDYVSLSQSRVSNLDGETRECVYDIFIHYERKKKMNGEYDLGDLVTDLHRRLGEGNYEAIEFDFVYIDEVQDLTMKEISLFKYICRNVNHGFVFCGDTAQTIAKGSDFRFEDIRHLFYEEFILKSRSGKSFGRGEKGLMTDLFHLNKNFRTHAGILKLAQSVVNLLYYFFPDSIDVLSPEISHIMGETPSLLVQSFSDETTFSSMFSNAADLGKKLVGFGHDQVVLVRDDSVKEILESAGTEAIIMTISESKGLEFQDVLLYNFVSSSPLEDWRVIEKYMKDKHFLDRKSSSSSPSFDVATHRLLCSELKQLYVAITRTKRRLLFYENGDCDGFSNPIYNYWEKLCLVQYQTLDHSFVEKIQEHSTKEEWMSSGKEYFIKKKYKAAKECFRKAGETLLEQQAGAFFLRASAQNICCYDFDRAKKYLHKAAVIFKSIGMFEQAVQCFYDSKNYEMAECFTLSKSYDRLAFAYAKGNFYSKCLESCIQGGLFIKGLDYLDQWKAYATLNNDMERQEHEIKTIEMKILTGAAHDYKRHGDKTLMMKCVKAFHSKDSMCTFLRTEGFLEELLKLETEWDNFVKASKVAEMLGETLHAVDLLERAEHFEEASMLIMSHVLANSIWIPSNEGWPIKNFPGKEKLLDKAISLAKKESKHFELVCRQRDILADEKVALPLPELKQLLRYFESHQNVAGVILCGRKILDHIFGLHAQSFLWKNEILETLVFVWNSWKENIEKIIDHLNHVESHDEHGKFCLSYFGVVVSRCYGIKEDMYLLLNPDAIWAKKIIYKHRHQQGELCFCRDEQFSYAAKFYWSKEVNSVGEKVLKILKDVWKDETFPLYCRTFALTLMNGFKDALVESEFLHDKTHDEVSQYIIKLSTNIMETVFPLDWIKPMTLEMINLRETQKFSIVLRDIVCKTISSLSPLTYQVIGNLVMRIVGGSQRLSDEFRKRISSRCDHVPFWKSFFESYGKVTLNSQIRKVYKALKHTYYADSLGESDYISPSTFVYIFERFLIMVFYLKGFFFSIKSSVIEWLIHQGWKKHELAMLVSDNEWQQMFGGILDIMGAIVFELLCNEGDVKTWIENSELSLACHPLLVLRLFVALCLLYVNTGNYHEMLVELLGREDITCLLPPEFYNVIRNILKQANNLDDNVGVLAEALQKIGNPLVIVDSGKCCTNSKVEGAMIRLRETEDVKSLLEDVIFRSTSMNMNTELTYKQVGNVAMMVTSCYGKLHDETYRQISLSFVNYPFWKSWIESFQKIGFESSQVSLVQKFYKALEQTYYADSFGESHYVSPSCFMYIVERLLILIFQFKGYFFSIKSSLLECLINQEWNMNASHISEDDWQNKFGVTLDTIAAIVAELLYNKGDLMRWFKGSNDLSKACNQELVLRLFVALCLLCVNCGKYYESLFELLGMSDITSLLPNQFYAIQNLKPGNFDENICVLAQAFERIGNPLVVVSSGTHFIESKLPASTIFVDLELHKGRDDLIRIMDLEVPMSWETSHDNVFYEKHNFIEEGIRLTTENSDHSRSRKSLKDFKMSESLQLMKFYPLSYDMVRHLVSGFSNTEMVLPFELTNQEMEVVHFDRTSFILGRSGTGKTTVLIRKLFHKEQLYHLASEGFHKLDSCNEKVKEDSECFEETEDTFLRQIFVTANPILSGAVKEHVEGLKRFSCGGKSAEDSFSDSDVPDSFEGLNRCLFPLVVSYHKFLMMLDGTLGNSFFDRFPEATRGATSLAWENFIRMKEVNFEKFEQSYWPILNRKITKSLPSSVVFAEIMSCIKGGLHTSICHDGNLSREDYVSLSQILVSNLDGETRECVYDIFIHYERKKKMNGEYDLGDLVTDLHRRLGEGNYEAMEFDFVYIDEVQDLTMKEISLFKYICRNVNHGFVFCGDTAQTIAKGSDFRFEDIRHLFYEEFILKSRSGKSFGRGEKGLMTDLFHLNKNFRTHAGILKLAQRVVNLLYYFFPDSIDVLSPEISHIMGETPSLLVQSFRDETTFSSMFSNAADLGKKLVGFGHDQVVLVRDDSVKEILESAGTEAIIMTISESKGLEFQDVLLYNFVSSSPLEDWRVIEKYMKDKHFLDRKSSSSSPSFDVATHRLLCSELKQLYVAITRTKRRLLFYENGDSDGFSNPIYNYWEKLCLVQYQTLDHSFVEKIQEHSTKEEWMSSGKEVITYATLNNDMERQEHEIKTIEMKILTGAAHDYKRHGDKTLMMKCVKAFHSKDSMCTFLRTEGFLEELLKLETEWDDFVKASKVAEMLGETLHAVDLLERAEHFEEASMLIMSHVLANSIWIPSNEGWPIKNFPGKEKLLDKAISLAKNECRHFFELVCRQRDILADEKVALPLPELKQLLHYFESHQNVAGVILCGRKILDHIFGLHAQSFLWKNEILETLVFVWNSWKGNIEKIIDHLNHVESHDEHGKFCLSYFGVVVSRCYGIKEDMYLLLNPDAIWAKKIIYKHRHQQGELVFCRDEQFSYAAKFYWSKEVNSVGEKVLKILKDETFPLYCRTFALTLMNGFKDPLVEPEFLHDKTHDEVSQYLIKLSTNIMETVFPLDWIKPVTLEMINLRETQKFSIVLRDIVCKTISSLSPLTYQVIGNLVMTIVGGSQRLSDEFRKKISSRCDHVPFWKSFFKSYGKVPLNSQIRKVYKALKHTYYADSLGESDYISPSTFVYIFERFLIMVFYLKGFFFSIKSSVIEWLIHQGWKKHELAMLVSDDEWQQMFGGILDIIGAIVFELLCNEGDVKTWIENSELSLACHPLLVLRLFVALCLLYVNTGNYHEMLVELLGREDITCLLPPEFYNVIRNILKQANNLDDNVGVLSEALQKIGNPLVIVDSGKCCTNSCCDR</sequence>
<dbReference type="GO" id="GO:0005524">
    <property type="term" value="F:ATP binding"/>
    <property type="evidence" value="ECO:0007669"/>
    <property type="project" value="UniProtKB-UniRule"/>
</dbReference>
<keyword evidence="2 5" id="KW-0378">Hydrolase</keyword>
<feature type="domain" description="UvrD-like helicase ATP-binding" evidence="6">
    <location>
        <begin position="3834"/>
        <end position="4209"/>
    </location>
</feature>
<organism evidence="7 8">
    <name type="scientific">Cannabis sativa</name>
    <name type="common">Hemp</name>
    <name type="synonym">Marijuana</name>
    <dbReference type="NCBI Taxonomy" id="3483"/>
    <lineage>
        <taxon>Eukaryota</taxon>
        <taxon>Viridiplantae</taxon>
        <taxon>Streptophyta</taxon>
        <taxon>Embryophyta</taxon>
        <taxon>Tracheophyta</taxon>
        <taxon>Spermatophyta</taxon>
        <taxon>Magnoliopsida</taxon>
        <taxon>eudicotyledons</taxon>
        <taxon>Gunneridae</taxon>
        <taxon>Pentapetalae</taxon>
        <taxon>rosids</taxon>
        <taxon>fabids</taxon>
        <taxon>Rosales</taxon>
        <taxon>Cannabaceae</taxon>
        <taxon>Cannabis</taxon>
    </lineage>
</organism>
<name>A0A7J6GAZ0_CANSA</name>
<dbReference type="GO" id="GO:0004386">
    <property type="term" value="F:helicase activity"/>
    <property type="evidence" value="ECO:0007669"/>
    <property type="project" value="UniProtKB-UniRule"/>
</dbReference>
<keyword evidence="8" id="KW-1185">Reference proteome</keyword>
<gene>
    <name evidence="7" type="ORF">G4B88_029974</name>
</gene>
<dbReference type="InterPro" id="IPR014016">
    <property type="entry name" value="UvrD-like_ATP-bd"/>
</dbReference>
<feature type="binding site" evidence="5">
    <location>
        <begin position="434"/>
        <end position="441"/>
    </location>
    <ligand>
        <name>ATP</name>
        <dbReference type="ChEBI" id="CHEBI:30616"/>
    </ligand>
</feature>
<dbReference type="InterPro" id="IPR011990">
    <property type="entry name" value="TPR-like_helical_dom_sf"/>
</dbReference>
<dbReference type="FunFam" id="3.40.50.300:FF:000326">
    <property type="entry name" value="P-loop containing nucleoside triphosphate hydrolase"/>
    <property type="match status" value="1"/>
</dbReference>
<dbReference type="InterPro" id="IPR041679">
    <property type="entry name" value="DNA2/NAM7-like_C"/>
</dbReference>
<keyword evidence="3 5" id="KW-0347">Helicase</keyword>
<dbReference type="InterPro" id="IPR027417">
    <property type="entry name" value="P-loop_NTPase"/>
</dbReference>
<dbReference type="EMBL" id="JAATIQ010000124">
    <property type="protein sequence ID" value="KAF4379982.1"/>
    <property type="molecule type" value="Genomic_DNA"/>
</dbReference>
<dbReference type="CDD" id="cd18808">
    <property type="entry name" value="SF1_C_Upf1"/>
    <property type="match status" value="1"/>
</dbReference>
<evidence type="ECO:0000313" key="8">
    <source>
        <dbReference type="Proteomes" id="UP000583929"/>
    </source>
</evidence>
<proteinExistence type="predicted"/>
<dbReference type="Gene3D" id="3.40.50.300">
    <property type="entry name" value="P-loop containing nucleotide triphosphate hydrolases"/>
    <property type="match status" value="7"/>
</dbReference>
<dbReference type="InterPro" id="IPR047187">
    <property type="entry name" value="SF1_C_Upf1"/>
</dbReference>
<dbReference type="SUPFAM" id="SSF52540">
    <property type="entry name" value="P-loop containing nucleoside triphosphate hydrolases"/>
    <property type="match status" value="4"/>
</dbReference>
<dbReference type="Pfam" id="PF00580">
    <property type="entry name" value="UvrD-helicase"/>
    <property type="match status" value="2"/>
</dbReference>
<dbReference type="GO" id="GO:0005694">
    <property type="term" value="C:chromosome"/>
    <property type="evidence" value="ECO:0007669"/>
    <property type="project" value="UniProtKB-ARBA"/>
</dbReference>
<evidence type="ECO:0000313" key="7">
    <source>
        <dbReference type="EMBL" id="KAF4379982.1"/>
    </source>
</evidence>